<dbReference type="CDD" id="cd24026">
    <property type="entry name" value="ASKHA_NBD_ParM_Alp12-like"/>
    <property type="match status" value="1"/>
</dbReference>
<dbReference type="KEGG" id="csq:CSCA_4185"/>
<gene>
    <name evidence="2" type="ORF">CSCA_4185</name>
</gene>
<evidence type="ECO:0000313" key="2">
    <source>
        <dbReference type="EMBL" id="AKA71310.1"/>
    </source>
</evidence>
<name>A0A0E3JQX8_CLOSL</name>
<sequence>MAEYIMALDAGKYAVKAIGRNSKGLTSDIKKVNIRTKIYELKNGYIDAEGKSYKVVFNGEELIVGEQGETKSYETSKTLFIHKVCTYTAITQFLEPDTKDNKISMVLACPISVLKVEKAKQEYKDFIKSSGIIEINVDDKDYSFEISNVMIKAEGSGIVYLSPHLFKNKKIGVVDFGGLNFTFSLYTDGICMSPSSDRFVEEFGAIKLINYVADDLTGYKRGNIVKFEVAERALNVGYLSNFGQIDKGSQEVIEESKNRFFDEACDQISRHGFRIEELDGLVFIGGTTQKLVEAITKKIPNSFITADPQWSTVEGLYKVAYKKYIT</sequence>
<dbReference type="InterPro" id="IPR043129">
    <property type="entry name" value="ATPase_NBD"/>
</dbReference>
<evidence type="ECO:0000259" key="1">
    <source>
        <dbReference type="Pfam" id="PF17989"/>
    </source>
</evidence>
<dbReference type="AlphaFoldDB" id="A0A0E3JQX8"/>
<accession>A0A0E3JQX8</accession>
<dbReference type="Gene3D" id="3.30.420.40">
    <property type="match status" value="1"/>
</dbReference>
<reference evidence="2 3" key="1">
    <citation type="journal article" date="2015" name="J. Biotechnol.">
        <title>Complete genome sequence of a malodorant-producing acetogen, Clostridium scatologenes ATCC 25775(T).</title>
        <authorList>
            <person name="Zhu Z."/>
            <person name="Guo T."/>
            <person name="Zheng H."/>
            <person name="Song T."/>
            <person name="Ouyang P."/>
            <person name="Xie J."/>
        </authorList>
    </citation>
    <scope>NUCLEOTIDE SEQUENCE [LARGE SCALE GENOMIC DNA]</scope>
    <source>
        <strain evidence="2 3">ATCC 25775</strain>
    </source>
</reference>
<feature type="domain" description="Actin-like protein N-terminal" evidence="1">
    <location>
        <begin position="7"/>
        <end position="157"/>
    </location>
</feature>
<dbReference type="InterPro" id="IPR040607">
    <property type="entry name" value="ALP_N"/>
</dbReference>
<dbReference type="EMBL" id="CP009933">
    <property type="protein sequence ID" value="AKA71310.1"/>
    <property type="molecule type" value="Genomic_DNA"/>
</dbReference>
<evidence type="ECO:0000313" key="3">
    <source>
        <dbReference type="Proteomes" id="UP000033115"/>
    </source>
</evidence>
<keyword evidence="3" id="KW-1185">Reference proteome</keyword>
<dbReference type="SUPFAM" id="SSF53067">
    <property type="entry name" value="Actin-like ATPase domain"/>
    <property type="match status" value="2"/>
</dbReference>
<organism evidence="2 3">
    <name type="scientific">Clostridium scatologenes</name>
    <dbReference type="NCBI Taxonomy" id="1548"/>
    <lineage>
        <taxon>Bacteria</taxon>
        <taxon>Bacillati</taxon>
        <taxon>Bacillota</taxon>
        <taxon>Clostridia</taxon>
        <taxon>Eubacteriales</taxon>
        <taxon>Clostridiaceae</taxon>
        <taxon>Clostridium</taxon>
    </lineage>
</organism>
<dbReference type="Pfam" id="PF17989">
    <property type="entry name" value="ALP_N"/>
    <property type="match status" value="1"/>
</dbReference>
<dbReference type="RefSeq" id="WP_029161100.1">
    <property type="nucleotide sequence ID" value="NZ_CP009933.1"/>
</dbReference>
<proteinExistence type="predicted"/>
<dbReference type="Proteomes" id="UP000033115">
    <property type="component" value="Chromosome"/>
</dbReference>
<protein>
    <recommendedName>
        <fullName evidence="1">Actin-like protein N-terminal domain-containing protein</fullName>
    </recommendedName>
</protein>
<dbReference type="HOGENOM" id="CLU_072272_0_0_9"/>